<keyword evidence="9" id="KW-1185">Reference proteome</keyword>
<dbReference type="Pfam" id="PF09375">
    <property type="entry name" value="Peptidase_M75"/>
    <property type="match status" value="1"/>
</dbReference>
<dbReference type="EMBL" id="RCVZ01000006">
    <property type="protein sequence ID" value="RLQ95549.1"/>
    <property type="molecule type" value="Genomic_DNA"/>
</dbReference>
<dbReference type="AlphaFoldDB" id="A0A3L7JZH7"/>
<accession>A0A3L7JZH7</accession>
<dbReference type="CDD" id="cd14656">
    <property type="entry name" value="Imelysin-like_EfeO"/>
    <property type="match status" value="1"/>
</dbReference>
<gene>
    <name evidence="8" type="ORF">D9X91_11005</name>
</gene>
<dbReference type="InterPro" id="IPR034981">
    <property type="entry name" value="Imelysin-like_EfeO/Algp7"/>
</dbReference>
<dbReference type="InterPro" id="IPR018976">
    <property type="entry name" value="Imelysin-like"/>
</dbReference>
<protein>
    <submittedName>
        <fullName evidence="8">Efem/EfeO family lipoprotein</fullName>
    </submittedName>
</protein>
<feature type="signal peptide" evidence="6">
    <location>
        <begin position="1"/>
        <end position="22"/>
    </location>
</feature>
<dbReference type="GO" id="GO:0030313">
    <property type="term" value="C:cell envelope"/>
    <property type="evidence" value="ECO:0007669"/>
    <property type="project" value="UniProtKB-SubCell"/>
</dbReference>
<keyword evidence="3 6" id="KW-0732">Signal</keyword>
<evidence type="ECO:0000256" key="3">
    <source>
        <dbReference type="ARBA" id="ARBA00022729"/>
    </source>
</evidence>
<dbReference type="PANTHER" id="PTHR39192">
    <property type="entry name" value="IRON UPTAKE SYSTEM COMPONENT EFEO"/>
    <property type="match status" value="1"/>
</dbReference>
<dbReference type="PANTHER" id="PTHR39192:SF1">
    <property type="entry name" value="IRON UPTAKE SYSTEM COMPONENT EFEO"/>
    <property type="match status" value="1"/>
</dbReference>
<dbReference type="InterPro" id="IPR050894">
    <property type="entry name" value="EfeM/EfeO_iron_uptake"/>
</dbReference>
<evidence type="ECO:0000256" key="6">
    <source>
        <dbReference type="SAM" id="SignalP"/>
    </source>
</evidence>
<reference evidence="8 9" key="1">
    <citation type="submission" date="2018-10" db="EMBL/GenBank/DDBJ databases">
        <title>Falsibacillus sp. genome draft.</title>
        <authorList>
            <person name="Shi S."/>
        </authorList>
    </citation>
    <scope>NUCLEOTIDE SEQUENCE [LARGE SCALE GENOMIC DNA]</scope>
    <source>
        <strain evidence="8 9">GY 10110</strain>
    </source>
</reference>
<feature type="chain" id="PRO_5039662172" evidence="6">
    <location>
        <begin position="23"/>
        <end position="385"/>
    </location>
</feature>
<dbReference type="Gene3D" id="1.20.1420.20">
    <property type="entry name" value="M75 peptidase, HXXE motif"/>
    <property type="match status" value="1"/>
</dbReference>
<name>A0A3L7JZH7_9BACI</name>
<feature type="region of interest" description="Disordered" evidence="5">
    <location>
        <begin position="27"/>
        <end position="46"/>
    </location>
</feature>
<feature type="coiled-coil region" evidence="4">
    <location>
        <begin position="117"/>
        <end position="154"/>
    </location>
</feature>
<proteinExistence type="inferred from homology"/>
<dbReference type="PROSITE" id="PS51257">
    <property type="entry name" value="PROKAR_LIPOPROTEIN"/>
    <property type="match status" value="1"/>
</dbReference>
<dbReference type="Proteomes" id="UP000276770">
    <property type="component" value="Unassembled WGS sequence"/>
</dbReference>
<evidence type="ECO:0000256" key="5">
    <source>
        <dbReference type="SAM" id="MobiDB-lite"/>
    </source>
</evidence>
<evidence type="ECO:0000313" key="8">
    <source>
        <dbReference type="EMBL" id="RLQ95549.1"/>
    </source>
</evidence>
<organism evidence="8 9">
    <name type="scientific">Falsibacillus albus</name>
    <dbReference type="NCBI Taxonomy" id="2478915"/>
    <lineage>
        <taxon>Bacteria</taxon>
        <taxon>Bacillati</taxon>
        <taxon>Bacillota</taxon>
        <taxon>Bacilli</taxon>
        <taxon>Bacillales</taxon>
        <taxon>Bacillaceae</taxon>
        <taxon>Falsibacillus</taxon>
    </lineage>
</organism>
<keyword evidence="4" id="KW-0175">Coiled coil</keyword>
<feature type="compositionally biased region" description="Basic and acidic residues" evidence="5">
    <location>
        <begin position="37"/>
        <end position="46"/>
    </location>
</feature>
<evidence type="ECO:0000256" key="1">
    <source>
        <dbReference type="ARBA" id="ARBA00004196"/>
    </source>
</evidence>
<comment type="caution">
    <text evidence="8">The sequence shown here is derived from an EMBL/GenBank/DDBJ whole genome shotgun (WGS) entry which is preliminary data.</text>
</comment>
<dbReference type="InterPro" id="IPR038352">
    <property type="entry name" value="Imelysin_sf"/>
</dbReference>
<dbReference type="NCBIfam" id="NF041757">
    <property type="entry name" value="EfeO"/>
    <property type="match status" value="1"/>
</dbReference>
<sequence length="385" mass="43357">MKINKVLSTAFCLSLLTVSVLGGCSEQKESQPASVHQESKSDDLKKQTKELKDQLTKLEQSVKDEHVNDVKKQGKAMNNQWLSFENEVRNQYPLLYTDVEKYLQPIYIEATKDSVDLEKVKANLKPLKKALSNLENAKENAVKASTALDQAVKDYKAYVLDQTSKLTVATKEFTDAVRAKDLTAAKTAYVYARVYYERIEPIAESFGDLDPKIDAREGDVDQADWSGFHRLEKAIWERGNLEGTAEYADQLDKDVNELHDKMKSVELNPTQVVAGSMELLNEAAISKVTGEEERYSHIDLVDLAANVEGSKAVYHAILPALTAPNSDLADKLDEQFTKMENALRNYQKNDRYMAYNELSKDQVRGLSQELNVLSELMAQTAEVFQ</sequence>
<keyword evidence="8" id="KW-0449">Lipoprotein</keyword>
<evidence type="ECO:0000256" key="4">
    <source>
        <dbReference type="SAM" id="Coils"/>
    </source>
</evidence>
<evidence type="ECO:0000313" key="9">
    <source>
        <dbReference type="Proteomes" id="UP000276770"/>
    </source>
</evidence>
<dbReference type="InterPro" id="IPR053377">
    <property type="entry name" value="Iron_uptake_EfeM/EfeO"/>
</dbReference>
<dbReference type="OrthoDB" id="7348379at2"/>
<dbReference type="RefSeq" id="WP_121680664.1">
    <property type="nucleotide sequence ID" value="NZ_RCVZ01000006.1"/>
</dbReference>
<comment type="subcellular location">
    <subcellularLocation>
        <location evidence="1">Cell envelope</location>
    </subcellularLocation>
</comment>
<evidence type="ECO:0000259" key="7">
    <source>
        <dbReference type="Pfam" id="PF09375"/>
    </source>
</evidence>
<evidence type="ECO:0000256" key="2">
    <source>
        <dbReference type="ARBA" id="ARBA00005989"/>
    </source>
</evidence>
<comment type="similarity">
    <text evidence="2">Belongs to the EfeM/EfeO family.</text>
</comment>
<feature type="domain" description="Imelysin-like" evidence="7">
    <location>
        <begin position="151"/>
        <end position="378"/>
    </location>
</feature>